<evidence type="ECO:0000313" key="3">
    <source>
        <dbReference type="Proteomes" id="UP001199106"/>
    </source>
</evidence>
<gene>
    <name evidence="2" type="ORF">G6011_08136</name>
</gene>
<evidence type="ECO:0000313" key="2">
    <source>
        <dbReference type="EMBL" id="KAG9190048.1"/>
    </source>
</evidence>
<sequence>MGRCSTGALAEDVRKRSASSNRQDEDEDLPDARPAYFEEDDYSSGSIRNPPLPMVTTQTLDAEAGRHIANETQEDDAFQSLDPKKRKAAALGGSEHFDGDEDDSDDLDTFDGEQRTNNEQLSHQQKFYPKRCKTLNSRREARQKVCGRCLVIRDIVEFMCSPEDVGEGELYEHGECNACAQYRASYGKEGKAEAPKNLSSPKDSPSPPQQYCKRCLRQKPVSEFTRVGRTGKNSPEICKAWTNCNECREKNCKTEANYHRLHETQSDNGAPTLL</sequence>
<feature type="region of interest" description="Disordered" evidence="1">
    <location>
        <begin position="1"/>
        <end position="122"/>
    </location>
</feature>
<dbReference type="EMBL" id="JAANER010000004">
    <property type="protein sequence ID" value="KAG9190048.1"/>
    <property type="molecule type" value="Genomic_DNA"/>
</dbReference>
<feature type="region of interest" description="Disordered" evidence="1">
    <location>
        <begin position="191"/>
        <end position="210"/>
    </location>
</feature>
<name>A0AAD4I8E8_9PLEO</name>
<evidence type="ECO:0008006" key="4">
    <source>
        <dbReference type="Google" id="ProtNLM"/>
    </source>
</evidence>
<keyword evidence="3" id="KW-1185">Reference proteome</keyword>
<evidence type="ECO:0000256" key="1">
    <source>
        <dbReference type="SAM" id="MobiDB-lite"/>
    </source>
</evidence>
<accession>A0AAD4I8E8</accession>
<organism evidence="2 3">
    <name type="scientific">Alternaria panax</name>
    <dbReference type="NCBI Taxonomy" id="48097"/>
    <lineage>
        <taxon>Eukaryota</taxon>
        <taxon>Fungi</taxon>
        <taxon>Dikarya</taxon>
        <taxon>Ascomycota</taxon>
        <taxon>Pezizomycotina</taxon>
        <taxon>Dothideomycetes</taxon>
        <taxon>Pleosporomycetidae</taxon>
        <taxon>Pleosporales</taxon>
        <taxon>Pleosporineae</taxon>
        <taxon>Pleosporaceae</taxon>
        <taxon>Alternaria</taxon>
        <taxon>Alternaria sect. Panax</taxon>
    </lineage>
</organism>
<dbReference type="AlphaFoldDB" id="A0AAD4I8E8"/>
<protein>
    <recommendedName>
        <fullName evidence="4">Stc1 domain-containing protein</fullName>
    </recommendedName>
</protein>
<dbReference type="Proteomes" id="UP001199106">
    <property type="component" value="Unassembled WGS sequence"/>
</dbReference>
<feature type="compositionally biased region" description="Acidic residues" evidence="1">
    <location>
        <begin position="98"/>
        <end position="111"/>
    </location>
</feature>
<reference evidence="2" key="1">
    <citation type="submission" date="2021-07" db="EMBL/GenBank/DDBJ databases">
        <title>Genome Resource of American Ginseng Black Spot Pathogen Alternaria panax.</title>
        <authorList>
            <person name="Qiu C."/>
            <person name="Wang W."/>
            <person name="Liu Z."/>
        </authorList>
    </citation>
    <scope>NUCLEOTIDE SEQUENCE</scope>
    <source>
        <strain evidence="2">BNCC115425</strain>
    </source>
</reference>
<comment type="caution">
    <text evidence="2">The sequence shown here is derived from an EMBL/GenBank/DDBJ whole genome shotgun (WGS) entry which is preliminary data.</text>
</comment>
<proteinExistence type="predicted"/>